<evidence type="ECO:0000313" key="3">
    <source>
        <dbReference type="Proteomes" id="UP000003597"/>
    </source>
</evidence>
<evidence type="ECO:0000256" key="1">
    <source>
        <dbReference type="SAM" id="Phobius"/>
    </source>
</evidence>
<dbReference type="Gene3D" id="2.40.50.480">
    <property type="match status" value="1"/>
</dbReference>
<evidence type="ECO:0000313" key="2">
    <source>
        <dbReference type="EMBL" id="EHN62774.1"/>
    </source>
</evidence>
<dbReference type="PANTHER" id="PTHR36433:SF2">
    <property type="entry name" value="YXEA FAMILY PROTEIN"/>
    <property type="match status" value="1"/>
</dbReference>
<keyword evidence="1" id="KW-0812">Transmembrane</keyword>
<comment type="caution">
    <text evidence="2">The sequence shown here is derived from an EMBL/GenBank/DDBJ whole genome shotgun (WGS) entry which is preliminary data.</text>
</comment>
<dbReference type="Proteomes" id="UP000003597">
    <property type="component" value="Unassembled WGS sequence"/>
</dbReference>
<proteinExistence type="predicted"/>
<reference evidence="2 3" key="1">
    <citation type="submission" date="2011-08" db="EMBL/GenBank/DDBJ databases">
        <authorList>
            <person name="Weinstock G."/>
            <person name="Sodergren E."/>
            <person name="Clifton S."/>
            <person name="Fulton L."/>
            <person name="Fulton B."/>
            <person name="Courtney L."/>
            <person name="Fronick C."/>
            <person name="Harrison M."/>
            <person name="Strong C."/>
            <person name="Farmer C."/>
            <person name="Delahaunty K."/>
            <person name="Markovic C."/>
            <person name="Hall O."/>
            <person name="Minx P."/>
            <person name="Tomlinson C."/>
            <person name="Mitreva M."/>
            <person name="Hou S."/>
            <person name="Chen J."/>
            <person name="Wollam A."/>
            <person name="Pepin K.H."/>
            <person name="Johnson M."/>
            <person name="Bhonagiri V."/>
            <person name="Zhang X."/>
            <person name="Suruliraj S."/>
            <person name="Warren W."/>
            <person name="Chinwalla A."/>
            <person name="Mardis E.R."/>
            <person name="Wilson R.K."/>
        </authorList>
    </citation>
    <scope>NUCLEOTIDE SEQUENCE [LARGE SCALE GENOMIC DNA]</scope>
    <source>
        <strain evidence="2 3">ATCC 33091</strain>
    </source>
</reference>
<sequence length="116" mass="12908">MIDLKKIVILIISVLLLGGIIGGVYYFKNANKIGADASYVKITKDPTKSNEISFNNNYTLPAYDENGKETEVTFSADKELRKGAYLKLYIKEDKGVTSFEEVPEKEVPAKAAEKLK</sequence>
<keyword evidence="3" id="KW-1185">Reference proteome</keyword>
<organism evidence="2 3">
    <name type="scientific">Listeria innocua ATCC 33091</name>
    <dbReference type="NCBI Taxonomy" id="1002366"/>
    <lineage>
        <taxon>Bacteria</taxon>
        <taxon>Bacillati</taxon>
        <taxon>Bacillota</taxon>
        <taxon>Bacilli</taxon>
        <taxon>Bacillales</taxon>
        <taxon>Listeriaceae</taxon>
        <taxon>Listeria</taxon>
    </lineage>
</organism>
<dbReference type="SUPFAM" id="SSF159121">
    <property type="entry name" value="BC4932-like"/>
    <property type="match status" value="1"/>
</dbReference>
<evidence type="ECO:0008006" key="4">
    <source>
        <dbReference type="Google" id="ProtNLM"/>
    </source>
</evidence>
<keyword evidence="1" id="KW-1133">Transmembrane helix</keyword>
<dbReference type="InterPro" id="IPR036166">
    <property type="entry name" value="YxeA-like_sf"/>
</dbReference>
<dbReference type="NCBIfam" id="TIGR01655">
    <property type="entry name" value="yxeA_fam"/>
    <property type="match status" value="1"/>
</dbReference>
<dbReference type="PANTHER" id="PTHR36433">
    <property type="entry name" value="HYPOTHETICAL CYTOSOLIC PROTEIN"/>
    <property type="match status" value="1"/>
</dbReference>
<keyword evidence="1" id="KW-0472">Membrane</keyword>
<accession>A0AB72ZD40</accession>
<gene>
    <name evidence="2" type="ORF">HMPREF0557_00167</name>
</gene>
<dbReference type="InterPro" id="IPR006542">
    <property type="entry name" value="DUF1093"/>
</dbReference>
<protein>
    <recommendedName>
        <fullName evidence="4">YxeA family protein</fullName>
    </recommendedName>
</protein>
<dbReference type="EMBL" id="AGCN01000002">
    <property type="protein sequence ID" value="EHN62774.1"/>
    <property type="molecule type" value="Genomic_DNA"/>
</dbReference>
<name>A0AB72ZD40_LISIO</name>
<dbReference type="AlphaFoldDB" id="A0AB72ZD40"/>
<dbReference type="Pfam" id="PF06486">
    <property type="entry name" value="DUF1093"/>
    <property type="match status" value="1"/>
</dbReference>
<feature type="transmembrane region" description="Helical" evidence="1">
    <location>
        <begin position="7"/>
        <end position="27"/>
    </location>
</feature>